<keyword evidence="2" id="KW-0812">Transmembrane</keyword>
<dbReference type="GO" id="GO:0006355">
    <property type="term" value="P:regulation of DNA-templated transcription"/>
    <property type="evidence" value="ECO:0007669"/>
    <property type="project" value="InterPro"/>
</dbReference>
<keyword evidence="2" id="KW-1133">Transmembrane helix</keyword>
<dbReference type="InterPro" id="IPR015943">
    <property type="entry name" value="WD40/YVTN_repeat-like_dom_sf"/>
</dbReference>
<dbReference type="AlphaFoldDB" id="A0A7L8AG01"/>
<evidence type="ECO:0000259" key="4">
    <source>
        <dbReference type="SMART" id="SM00421"/>
    </source>
</evidence>
<keyword evidence="6" id="KW-1185">Reference proteome</keyword>
<evidence type="ECO:0000313" key="5">
    <source>
        <dbReference type="EMBL" id="QOD60880.1"/>
    </source>
</evidence>
<dbReference type="Pfam" id="PF00196">
    <property type="entry name" value="GerE"/>
    <property type="match status" value="1"/>
</dbReference>
<feature type="coiled-coil region" evidence="1">
    <location>
        <begin position="762"/>
        <end position="798"/>
    </location>
</feature>
<evidence type="ECO:0000256" key="3">
    <source>
        <dbReference type="SAM" id="SignalP"/>
    </source>
</evidence>
<evidence type="ECO:0000313" key="6">
    <source>
        <dbReference type="Proteomes" id="UP000516764"/>
    </source>
</evidence>
<accession>A0A7L8AG01</accession>
<name>A0A7L8AG01_9FLAO</name>
<dbReference type="Gene3D" id="2.130.10.10">
    <property type="entry name" value="YVTN repeat-like/Quinoprotein amine dehydrogenase"/>
    <property type="match status" value="2"/>
</dbReference>
<sequence>MNRFKNTFLFFFFLFTIQLFHAQEIPPIQNFTTEDYGAENQNWSISQSENKYIYVANNKGLLEYNGANWQLYSTPNETIMRSVKCIGDKIFSGFYRDFGYWQKNDFGFLEFTSIVNTKNIEMLEDEQIWEIVELDGWVLFKSLQNIYIYNLKTSAIKTIRANNLIAKIVAVNGFIYFQELGKGLFKIENGEPELISDATILQNNRLTEIFLKDQKLFFITQKKGLFFLEDQKIKKWNIPADKFLDTNIIYSAKLLKDNKLVLGSVSSGILYLNEKGEIESQINQNLGLSNNTVLSIFEDVDSNIWLGLDNGISFLNFKSPFKLFVNQDLFLGTIYTSTLFKDNLYLGTNQGLFYKKYNSKEDFKFVDNTQGQVWSLKIIDNKLFCGHDSGTFIIKENKAELIVDVQGTWDIKKLNDSTLIQGNYDGLYVLKRKDNNWSLKNKIEGFENSSRYFLLLEENRIFVNHEYKGIFKLKINESYTSVIENIKDSTIQKGIHSSLIQHKNEILYASKKGVFKYSKNSNDFMLDTLYSKLIPEDDFITAKLISNSSTNKLWSFTKKGFRYLNPGQFSNKPSLELIPLRNTLFKGASGFENILHLEKEKYLVGATNGYVTLDLSLFLIPKSFKVDIARIYNYQLDQPLKNVSLKNKLNFKNEENSIEFFYSVPNFTKSSNILYQYKLEGYNSKWSDFSSSNFVLFENLPFGNYNFKVRASIGGVLSENIAEFQFKIEKPWYLSTLLLIIYLLFFLTIIYVWQKLSKRHYIKQQEKLLEKAQKELELKELETSQKIIKLNNDKLRNDIESKSRELATSTMSIIKKNEFLNTIKKELLEGKMQSIDKVVKIIDKNITNTDDWKMFQEAFNNADKKFLKKMKSKHPDLTPNDLRLCAYLRLNLSSKEIAPLLNISPRSVEVKRYRLRKKINLEHDANLTNYILEI</sequence>
<dbReference type="InterPro" id="IPR013783">
    <property type="entry name" value="Ig-like_fold"/>
</dbReference>
<feature type="signal peptide" evidence="3">
    <location>
        <begin position="1"/>
        <end position="22"/>
    </location>
</feature>
<keyword evidence="2" id="KW-0472">Membrane</keyword>
<proteinExistence type="predicted"/>
<reference evidence="5 6" key="1">
    <citation type="journal article" date="2016" name="Int. J. Syst. Evol. Microbiol.">
        <title>Polaribacter haliotis sp. nov., isolated from the gut of abalone Haliotis discus hannai.</title>
        <authorList>
            <person name="Kim Y.O."/>
            <person name="Park I.S."/>
            <person name="Park S."/>
            <person name="Nam B.H."/>
            <person name="Park J.M."/>
            <person name="Kim D.G."/>
            <person name="Yoon J.H."/>
        </authorList>
    </citation>
    <scope>NUCLEOTIDE SEQUENCE [LARGE SCALE GENOMIC DNA]</scope>
    <source>
        <strain evidence="5 6">KCTC 52418</strain>
    </source>
</reference>
<gene>
    <name evidence="5" type="ORF">H9I45_00065</name>
</gene>
<dbReference type="InterPro" id="IPR011123">
    <property type="entry name" value="Y_Y_Y"/>
</dbReference>
<dbReference type="KEGG" id="phal:H9I45_00065"/>
<organism evidence="5 6">
    <name type="scientific">Polaribacter haliotis</name>
    <dbReference type="NCBI Taxonomy" id="1888915"/>
    <lineage>
        <taxon>Bacteria</taxon>
        <taxon>Pseudomonadati</taxon>
        <taxon>Bacteroidota</taxon>
        <taxon>Flavobacteriia</taxon>
        <taxon>Flavobacteriales</taxon>
        <taxon>Flavobacteriaceae</taxon>
    </lineage>
</organism>
<protein>
    <submittedName>
        <fullName evidence="5">LuxR family transcriptional regulator</fullName>
    </submittedName>
</protein>
<dbReference type="OrthoDB" id="1090267at2"/>
<dbReference type="InterPro" id="IPR016032">
    <property type="entry name" value="Sig_transdc_resp-reg_C-effctor"/>
</dbReference>
<dbReference type="InterPro" id="IPR000792">
    <property type="entry name" value="Tscrpt_reg_LuxR_C"/>
</dbReference>
<dbReference type="Proteomes" id="UP000516764">
    <property type="component" value="Chromosome"/>
</dbReference>
<dbReference type="SMART" id="SM00421">
    <property type="entry name" value="HTH_LUXR"/>
    <property type="match status" value="1"/>
</dbReference>
<evidence type="ECO:0000256" key="2">
    <source>
        <dbReference type="SAM" id="Phobius"/>
    </source>
</evidence>
<dbReference type="EMBL" id="CP061813">
    <property type="protein sequence ID" value="QOD60880.1"/>
    <property type="molecule type" value="Genomic_DNA"/>
</dbReference>
<feature type="domain" description="HTH luxR-type" evidence="4">
    <location>
        <begin position="874"/>
        <end position="931"/>
    </location>
</feature>
<keyword evidence="3" id="KW-0732">Signal</keyword>
<feature type="transmembrane region" description="Helical" evidence="2">
    <location>
        <begin position="732"/>
        <end position="753"/>
    </location>
</feature>
<evidence type="ECO:0000256" key="1">
    <source>
        <dbReference type="SAM" id="Coils"/>
    </source>
</evidence>
<dbReference type="SUPFAM" id="SSF46894">
    <property type="entry name" value="C-terminal effector domain of the bipartite response regulators"/>
    <property type="match status" value="1"/>
</dbReference>
<dbReference type="Gene3D" id="2.60.40.10">
    <property type="entry name" value="Immunoglobulins"/>
    <property type="match status" value="1"/>
</dbReference>
<dbReference type="Gene3D" id="1.10.10.10">
    <property type="entry name" value="Winged helix-like DNA-binding domain superfamily/Winged helix DNA-binding domain"/>
    <property type="match status" value="1"/>
</dbReference>
<dbReference type="GO" id="GO:0003677">
    <property type="term" value="F:DNA binding"/>
    <property type="evidence" value="ECO:0007669"/>
    <property type="project" value="InterPro"/>
</dbReference>
<dbReference type="InterPro" id="IPR036388">
    <property type="entry name" value="WH-like_DNA-bd_sf"/>
</dbReference>
<dbReference type="Pfam" id="PF07495">
    <property type="entry name" value="Y_Y_Y"/>
    <property type="match status" value="1"/>
</dbReference>
<keyword evidence="1" id="KW-0175">Coiled coil</keyword>
<dbReference type="RefSeq" id="WP_088354062.1">
    <property type="nucleotide sequence ID" value="NZ_CP061813.1"/>
</dbReference>
<feature type="chain" id="PRO_5032407753" evidence="3">
    <location>
        <begin position="23"/>
        <end position="934"/>
    </location>
</feature>